<reference evidence="2 3" key="1">
    <citation type="submission" date="2016-11" db="EMBL/GenBank/DDBJ databases">
        <title>The macronuclear genome of Stentor coeruleus: a giant cell with tiny introns.</title>
        <authorList>
            <person name="Slabodnick M."/>
            <person name="Ruby J.G."/>
            <person name="Reiff S.B."/>
            <person name="Swart E.C."/>
            <person name="Gosai S."/>
            <person name="Prabakaran S."/>
            <person name="Witkowska E."/>
            <person name="Larue G.E."/>
            <person name="Fisher S."/>
            <person name="Freeman R.M."/>
            <person name="Gunawardena J."/>
            <person name="Chu W."/>
            <person name="Stover N.A."/>
            <person name="Gregory B.D."/>
            <person name="Nowacki M."/>
            <person name="Derisi J."/>
            <person name="Roy S.W."/>
            <person name="Marshall W.F."/>
            <person name="Sood P."/>
        </authorList>
    </citation>
    <scope>NUCLEOTIDE SEQUENCE [LARGE SCALE GENOMIC DNA]</scope>
    <source>
        <strain evidence="2">WM001</strain>
    </source>
</reference>
<dbReference type="GO" id="GO:0019433">
    <property type="term" value="P:triglyceride catabolic process"/>
    <property type="evidence" value="ECO:0007669"/>
    <property type="project" value="TreeGrafter"/>
</dbReference>
<comment type="caution">
    <text evidence="2">The sequence shown here is derived from an EMBL/GenBank/DDBJ whole genome shotgun (WGS) entry which is preliminary data.</text>
</comment>
<evidence type="ECO:0000259" key="1">
    <source>
        <dbReference type="Pfam" id="PF07859"/>
    </source>
</evidence>
<dbReference type="GO" id="GO:0004771">
    <property type="term" value="F:sterol ester esterase activity"/>
    <property type="evidence" value="ECO:0007669"/>
    <property type="project" value="TreeGrafter"/>
</dbReference>
<protein>
    <recommendedName>
        <fullName evidence="1">Alpha/beta hydrolase fold-3 domain-containing protein</fullName>
    </recommendedName>
</protein>
<feature type="domain" description="Alpha/beta hydrolase fold-3" evidence="1">
    <location>
        <begin position="298"/>
        <end position="508"/>
    </location>
</feature>
<dbReference type="InterPro" id="IPR029058">
    <property type="entry name" value="AB_hydrolase_fold"/>
</dbReference>
<dbReference type="Proteomes" id="UP000187209">
    <property type="component" value="Unassembled WGS sequence"/>
</dbReference>
<dbReference type="PANTHER" id="PTHR23025:SF3">
    <property type="entry name" value="HORMONE-SENSITIVE LIPASE"/>
    <property type="match status" value="1"/>
</dbReference>
<evidence type="ECO:0000313" key="3">
    <source>
        <dbReference type="Proteomes" id="UP000187209"/>
    </source>
</evidence>
<dbReference type="Gene3D" id="3.40.50.1820">
    <property type="entry name" value="alpha/beta hydrolase"/>
    <property type="match status" value="1"/>
</dbReference>
<dbReference type="OrthoDB" id="408631at2759"/>
<keyword evidence="3" id="KW-1185">Reference proteome</keyword>
<dbReference type="GO" id="GO:0004806">
    <property type="term" value="F:triacylglycerol lipase activity"/>
    <property type="evidence" value="ECO:0007669"/>
    <property type="project" value="TreeGrafter"/>
</dbReference>
<name>A0A1R2AN61_9CILI</name>
<organism evidence="2 3">
    <name type="scientific">Stentor coeruleus</name>
    <dbReference type="NCBI Taxonomy" id="5963"/>
    <lineage>
        <taxon>Eukaryota</taxon>
        <taxon>Sar</taxon>
        <taxon>Alveolata</taxon>
        <taxon>Ciliophora</taxon>
        <taxon>Postciliodesmatophora</taxon>
        <taxon>Heterotrichea</taxon>
        <taxon>Heterotrichida</taxon>
        <taxon>Stentoridae</taxon>
        <taxon>Stentor</taxon>
    </lineage>
</organism>
<dbReference type="InterPro" id="IPR013094">
    <property type="entry name" value="AB_hydrolase_3"/>
</dbReference>
<accession>A0A1R2AN61</accession>
<dbReference type="GO" id="GO:0005829">
    <property type="term" value="C:cytosol"/>
    <property type="evidence" value="ECO:0007669"/>
    <property type="project" value="TreeGrafter"/>
</dbReference>
<gene>
    <name evidence="2" type="ORF">SteCoe_37413</name>
</gene>
<evidence type="ECO:0000313" key="2">
    <source>
        <dbReference type="EMBL" id="OMJ65926.1"/>
    </source>
</evidence>
<dbReference type="EMBL" id="MPUH01001886">
    <property type="protein sequence ID" value="OMJ65926.1"/>
    <property type="molecule type" value="Genomic_DNA"/>
</dbReference>
<dbReference type="AlphaFoldDB" id="A0A1R2AN61"/>
<proteinExistence type="predicted"/>
<dbReference type="Pfam" id="PF07859">
    <property type="entry name" value="Abhydrolase_3"/>
    <property type="match status" value="1"/>
</dbReference>
<sequence>MTEQIEDIKHSLDLILKSWTHSDKLIPLYQDLLNHKSYLEAFFISETYLQGNQKTGTTSINHIEKLLSKILEYQSQNLKAKRLKYKLKVAIARLRYVVDNIKYSFELSADDYASLDENHPRFQAVKNVTKVVEIGSKDEILRQLKIFHKRYDAVKAVIYNFLKYKQSRSRNLMTGIMLVYFAFCRSEAKRYARLYESSLNYESAETLWNMPNTTLVKKLTLSKLQSITVNQMIFIPKTSPFVLENASTDVTLEGDSGFYMKPDNDKGLVAVRILSRSSIPALPITKGEKFQNQIKKIVIHAHGGGYISMSSFSHQTYTRIWANNLDAVIFSLDYRLSPKHPFPSALDDIWQCYNWIIKFSSEHLGISPSEIVLVGDSAGGNLITSLTLKLLESGSQLPDGLLMIYPSLGKNSEYFSMSSFIALHDKILPFPLFPVMHKCFLANGNYGRDYLVSPVLAPVELLSNFPFSIMMVTESDPLCFNAFRFADKLLRANASVSINLFPHVPHGALNFGNKDAVPIFSNFIDNAQDNLKILLKLDN</sequence>
<dbReference type="PANTHER" id="PTHR23025">
    <property type="entry name" value="TRIACYLGLYCEROL LIPASE"/>
    <property type="match status" value="1"/>
</dbReference>
<dbReference type="SUPFAM" id="SSF53474">
    <property type="entry name" value="alpha/beta-Hydrolases"/>
    <property type="match status" value="1"/>
</dbReference>